<dbReference type="SUPFAM" id="SSF56059">
    <property type="entry name" value="Glutathione synthetase ATP-binding domain-like"/>
    <property type="match status" value="1"/>
</dbReference>
<sequence length="151" mass="18006">RVIKYGKEILEFVKWHGPCQVEVKKDERDGGYKLIEINPKLWGTLDLSIKAGINFALKSVEIAVNGDTKEQYDYKVGLKYKWLFPLEIYTIYQDKGNRRKRIKKLFEIFKDNTLTEFDIKDLTPFIFNIISTFYNILFYRKKILPKGKEFH</sequence>
<organism evidence="1">
    <name type="scientific">marine sediment metagenome</name>
    <dbReference type="NCBI Taxonomy" id="412755"/>
    <lineage>
        <taxon>unclassified sequences</taxon>
        <taxon>metagenomes</taxon>
        <taxon>ecological metagenomes</taxon>
    </lineage>
</organism>
<protein>
    <recommendedName>
        <fullName evidence="2">ATP-grasp domain-containing protein</fullName>
    </recommendedName>
</protein>
<dbReference type="EMBL" id="BARU01012827">
    <property type="protein sequence ID" value="GAH31519.1"/>
    <property type="molecule type" value="Genomic_DNA"/>
</dbReference>
<comment type="caution">
    <text evidence="1">The sequence shown here is derived from an EMBL/GenBank/DDBJ whole genome shotgun (WGS) entry which is preliminary data.</text>
</comment>
<dbReference type="Pfam" id="PF15632">
    <property type="entry name" value="ATPgrasp_Ter"/>
    <property type="match status" value="1"/>
</dbReference>
<reference evidence="1" key="1">
    <citation type="journal article" date="2014" name="Front. Microbiol.">
        <title>High frequency of phylogenetically diverse reductive dehalogenase-homologous genes in deep subseafloor sedimentary metagenomes.</title>
        <authorList>
            <person name="Kawai M."/>
            <person name="Futagami T."/>
            <person name="Toyoda A."/>
            <person name="Takaki Y."/>
            <person name="Nishi S."/>
            <person name="Hori S."/>
            <person name="Arai W."/>
            <person name="Tsubouchi T."/>
            <person name="Morono Y."/>
            <person name="Uchiyama I."/>
            <person name="Ito T."/>
            <person name="Fujiyama A."/>
            <person name="Inagaki F."/>
            <person name="Takami H."/>
        </authorList>
    </citation>
    <scope>NUCLEOTIDE SEQUENCE</scope>
    <source>
        <strain evidence="1">Expedition CK06-06</strain>
    </source>
</reference>
<dbReference type="Gene3D" id="3.30.470.20">
    <property type="entry name" value="ATP-grasp fold, B domain"/>
    <property type="match status" value="1"/>
</dbReference>
<feature type="non-terminal residue" evidence="1">
    <location>
        <position position="1"/>
    </location>
</feature>
<gene>
    <name evidence="1" type="ORF">S03H2_23473</name>
</gene>
<proteinExistence type="predicted"/>
<dbReference type="AlphaFoldDB" id="X1FQA2"/>
<evidence type="ECO:0000313" key="1">
    <source>
        <dbReference type="EMBL" id="GAH31519.1"/>
    </source>
</evidence>
<name>X1FQA2_9ZZZZ</name>
<accession>X1FQA2</accession>
<evidence type="ECO:0008006" key="2">
    <source>
        <dbReference type="Google" id="ProtNLM"/>
    </source>
</evidence>